<organism evidence="3 4">
    <name type="scientific">Phoenix dactylifera</name>
    <name type="common">Date palm</name>
    <dbReference type="NCBI Taxonomy" id="42345"/>
    <lineage>
        <taxon>Eukaryota</taxon>
        <taxon>Viridiplantae</taxon>
        <taxon>Streptophyta</taxon>
        <taxon>Embryophyta</taxon>
        <taxon>Tracheophyta</taxon>
        <taxon>Spermatophyta</taxon>
        <taxon>Magnoliopsida</taxon>
        <taxon>Liliopsida</taxon>
        <taxon>Arecaceae</taxon>
        <taxon>Coryphoideae</taxon>
        <taxon>Phoeniceae</taxon>
        <taxon>Phoenix</taxon>
    </lineage>
</organism>
<evidence type="ECO:0000259" key="2">
    <source>
        <dbReference type="Pfam" id="PF16414"/>
    </source>
</evidence>
<feature type="domain" description="Niemann-Pick C1 N-terminal" evidence="2">
    <location>
        <begin position="359"/>
        <end position="528"/>
    </location>
</feature>
<protein>
    <submittedName>
        <fullName evidence="4">Uncharacterized protein LOC113461497 isoform X1</fullName>
    </submittedName>
</protein>
<feature type="chain" id="PRO_5034751108" evidence="1">
    <location>
        <begin position="35"/>
        <end position="599"/>
    </location>
</feature>
<evidence type="ECO:0000256" key="1">
    <source>
        <dbReference type="SAM" id="SignalP"/>
    </source>
</evidence>
<dbReference type="Pfam" id="PF16414">
    <property type="entry name" value="NPC1_N"/>
    <property type="match status" value="2"/>
</dbReference>
<dbReference type="PANTHER" id="PTHR45727:SF2">
    <property type="entry name" value="NPC INTRACELLULAR CHOLESTEROL TRANSPORTER 1"/>
    <property type="match status" value="1"/>
</dbReference>
<dbReference type="PANTHER" id="PTHR45727">
    <property type="entry name" value="NPC INTRACELLULAR CHOLESTEROL TRANSPORTER 1"/>
    <property type="match status" value="1"/>
</dbReference>
<keyword evidence="1" id="KW-0732">Signal</keyword>
<dbReference type="GO" id="GO:0032934">
    <property type="term" value="F:sterol binding"/>
    <property type="evidence" value="ECO:0007669"/>
    <property type="project" value="TreeGrafter"/>
</dbReference>
<gene>
    <name evidence="4" type="primary">LOC113461497</name>
</gene>
<sequence>MELSAGGTFVLRRLGFLLVISSFLQITLVPPTGAQQSNATTVKIYAEGYCSMYGICGRRGDGKPDELLSLKIQSLCPTITGNVCCTADQFDTLPRASPASNSFSCGMPSMLEELFKSFLRALLLSKSKPLHHRDFCDEGAQNYKEWLAFIGHQANPNEPCSPYAIAFRTNLNDSVRMKPMNVTVYSCGDPSLGCSCGDCPSSSVCFDSASPAPHEKPACAIRIGSLKVIGIMWNYHSVQRIIGKVVKCLDVSLAILYFLLVSAFSVWCWLHRKQERTGPSRTKTLVNVMGENELLSVNKQEISTQVTQITLVPPTGAQQSNATTVKIYAEGYCSMYGICGRRGDGKVLSCPYNVPSMKAIPFLVGCPACLRNFLNLFCELSCSPNQSLFINVTSVMKVNDSLTVDGIDFYVTSQYVEELFNSCKDVKFGTMNTRAMDFVGAGAQNYKEWLAFVGHQANPNEPGSPYAIAFRTNLNDSVRMKPMNVTVYSCGDPSLGCSCGDCPSSSVCFDSASPAPHEKQACAIRIGSLKVIGIMWNYHSVQRIIGKVVRSFVNNDATWMIYWCSPTRKLVKGKSTSHFEPETVELLCCPLECLYLNNI</sequence>
<reference evidence="3" key="1">
    <citation type="journal article" date="2019" name="Nat. Commun.">
        <title>Genome-wide association mapping of date palm fruit traits.</title>
        <authorList>
            <person name="Hazzouri K.M."/>
            <person name="Gros-Balthazard M."/>
            <person name="Flowers J.M."/>
            <person name="Copetti D."/>
            <person name="Lemansour A."/>
            <person name="Lebrun M."/>
            <person name="Masmoudi K."/>
            <person name="Ferrand S."/>
            <person name="Dhar M.I."/>
            <person name="Fresquez Z.A."/>
            <person name="Rosas U."/>
            <person name="Zhang J."/>
            <person name="Talag J."/>
            <person name="Lee S."/>
            <person name="Kudrna D."/>
            <person name="Powell R.F."/>
            <person name="Leitch I.J."/>
            <person name="Krueger R.R."/>
            <person name="Wing R.A."/>
            <person name="Amiri K.M.A."/>
            <person name="Purugganan M.D."/>
        </authorList>
    </citation>
    <scope>NUCLEOTIDE SEQUENCE [LARGE SCALE GENOMIC DNA]</scope>
    <source>
        <strain evidence="3">cv. Khalas</strain>
    </source>
</reference>
<accession>A0A8B9AHQ6</accession>
<dbReference type="InterPro" id="IPR032190">
    <property type="entry name" value="NPC1_N"/>
</dbReference>
<dbReference type="RefSeq" id="XP_038982804.1">
    <property type="nucleotide sequence ID" value="XM_039126876.1"/>
</dbReference>
<name>A0A8B9AHQ6_PHODC</name>
<dbReference type="GO" id="GO:0016020">
    <property type="term" value="C:membrane"/>
    <property type="evidence" value="ECO:0007669"/>
    <property type="project" value="TreeGrafter"/>
</dbReference>
<feature type="signal peptide" evidence="1">
    <location>
        <begin position="1"/>
        <end position="34"/>
    </location>
</feature>
<evidence type="ECO:0000313" key="4">
    <source>
        <dbReference type="RefSeq" id="XP_038982804.1"/>
    </source>
</evidence>
<dbReference type="AlphaFoldDB" id="A0A8B9AHQ6"/>
<dbReference type="GeneID" id="113461497"/>
<reference evidence="4" key="2">
    <citation type="submission" date="2025-08" db="UniProtKB">
        <authorList>
            <consortium name="RefSeq"/>
        </authorList>
    </citation>
    <scope>IDENTIFICATION</scope>
    <source>
        <tissue evidence="4">Young leaves</tissue>
    </source>
</reference>
<dbReference type="GO" id="GO:0015918">
    <property type="term" value="P:sterol transport"/>
    <property type="evidence" value="ECO:0007669"/>
    <property type="project" value="TreeGrafter"/>
</dbReference>
<feature type="domain" description="Niemann-Pick C1 N-terminal" evidence="2">
    <location>
        <begin position="140"/>
        <end position="226"/>
    </location>
</feature>
<dbReference type="Proteomes" id="UP000228380">
    <property type="component" value="Chromosome 5"/>
</dbReference>
<dbReference type="OrthoDB" id="6510177at2759"/>
<dbReference type="KEGG" id="pda:113461497"/>
<proteinExistence type="predicted"/>
<keyword evidence="3" id="KW-1185">Reference proteome</keyword>
<evidence type="ECO:0000313" key="3">
    <source>
        <dbReference type="Proteomes" id="UP000228380"/>
    </source>
</evidence>